<sequence length="166" mass="17058">MIRNLLAATAVATVIAAGAFAQETTPQPAPADPATPAPMEQAAPAVAPAEGHLATNLVGEMVYNGTGDDAENIGDVNDLVIDKDGKVKSIVIGVGGFLGLGEKSVEMAYDKIEWAEREGDRWIVVAGSKEELDALPEFDRTPFDPVPAPAPEATGATTPAPTAPAQ</sequence>
<dbReference type="PANTHER" id="PTHR36505">
    <property type="entry name" value="BLR1072 PROTEIN"/>
    <property type="match status" value="1"/>
</dbReference>
<feature type="region of interest" description="Disordered" evidence="1">
    <location>
        <begin position="135"/>
        <end position="166"/>
    </location>
</feature>
<feature type="signal peptide" evidence="2">
    <location>
        <begin position="1"/>
        <end position="21"/>
    </location>
</feature>
<dbReference type="PANTHER" id="PTHR36505:SF1">
    <property type="entry name" value="BLR1072 PROTEIN"/>
    <property type="match status" value="1"/>
</dbReference>
<evidence type="ECO:0000313" key="5">
    <source>
        <dbReference type="Proteomes" id="UP001642900"/>
    </source>
</evidence>
<evidence type="ECO:0000256" key="2">
    <source>
        <dbReference type="SAM" id="SignalP"/>
    </source>
</evidence>
<keyword evidence="5" id="KW-1185">Reference proteome</keyword>
<dbReference type="SUPFAM" id="SSF50346">
    <property type="entry name" value="PRC-barrel domain"/>
    <property type="match status" value="1"/>
</dbReference>
<comment type="caution">
    <text evidence="4">The sequence shown here is derived from an EMBL/GenBank/DDBJ whole genome shotgun (WGS) entry which is preliminary data.</text>
</comment>
<proteinExistence type="predicted"/>
<dbReference type="Gene3D" id="2.30.30.240">
    <property type="entry name" value="PRC-barrel domain"/>
    <property type="match status" value="1"/>
</dbReference>
<gene>
    <name evidence="4" type="ORF">G6N73_32505</name>
</gene>
<evidence type="ECO:0000313" key="4">
    <source>
        <dbReference type="EMBL" id="NGO55690.1"/>
    </source>
</evidence>
<dbReference type="Proteomes" id="UP001642900">
    <property type="component" value="Unassembled WGS sequence"/>
</dbReference>
<dbReference type="Pfam" id="PF05239">
    <property type="entry name" value="PRC"/>
    <property type="match status" value="1"/>
</dbReference>
<dbReference type="InterPro" id="IPR011033">
    <property type="entry name" value="PRC_barrel-like_sf"/>
</dbReference>
<evidence type="ECO:0000256" key="1">
    <source>
        <dbReference type="SAM" id="MobiDB-lite"/>
    </source>
</evidence>
<accession>A0A6G4WNL1</accession>
<evidence type="ECO:0000259" key="3">
    <source>
        <dbReference type="Pfam" id="PF05239"/>
    </source>
</evidence>
<feature type="compositionally biased region" description="Low complexity" evidence="1">
    <location>
        <begin position="151"/>
        <end position="166"/>
    </location>
</feature>
<organism evidence="4 5">
    <name type="scientific">Allomesorhizobium camelthorni</name>
    <dbReference type="NCBI Taxonomy" id="475069"/>
    <lineage>
        <taxon>Bacteria</taxon>
        <taxon>Pseudomonadati</taxon>
        <taxon>Pseudomonadota</taxon>
        <taxon>Alphaproteobacteria</taxon>
        <taxon>Hyphomicrobiales</taxon>
        <taxon>Phyllobacteriaceae</taxon>
        <taxon>Allomesorhizobium</taxon>
    </lineage>
</organism>
<reference evidence="4 5" key="1">
    <citation type="submission" date="2020-02" db="EMBL/GenBank/DDBJ databases">
        <title>Genome sequence of strain CCNWXJ40-4.</title>
        <authorList>
            <person name="Gao J."/>
            <person name="Sun J."/>
        </authorList>
    </citation>
    <scope>NUCLEOTIDE SEQUENCE [LARGE SCALE GENOMIC DNA]</scope>
    <source>
        <strain evidence="4 5">CCNWXJ 40-4</strain>
    </source>
</reference>
<dbReference type="EMBL" id="JAAKZF010000120">
    <property type="protein sequence ID" value="NGO55690.1"/>
    <property type="molecule type" value="Genomic_DNA"/>
</dbReference>
<protein>
    <submittedName>
        <fullName evidence="4">PRC-barrel domain containing protein</fullName>
    </submittedName>
</protein>
<feature type="region of interest" description="Disordered" evidence="1">
    <location>
        <begin position="24"/>
        <end position="45"/>
    </location>
</feature>
<dbReference type="AlphaFoldDB" id="A0A6G4WNL1"/>
<name>A0A6G4WNL1_9HYPH</name>
<feature type="domain" description="PRC-barrel" evidence="3">
    <location>
        <begin position="52"/>
        <end position="131"/>
    </location>
</feature>
<feature type="compositionally biased region" description="Pro residues" evidence="1">
    <location>
        <begin position="27"/>
        <end position="36"/>
    </location>
</feature>
<feature type="chain" id="PRO_5026167618" evidence="2">
    <location>
        <begin position="22"/>
        <end position="166"/>
    </location>
</feature>
<dbReference type="InterPro" id="IPR027275">
    <property type="entry name" value="PRC-brl_dom"/>
</dbReference>
<keyword evidence="2" id="KW-0732">Signal</keyword>